<name>A0A1Y6CRL2_9BACT</name>
<organism evidence="1 2">
    <name type="scientific">Pseudobacteriovorax antillogorgiicola</name>
    <dbReference type="NCBI Taxonomy" id="1513793"/>
    <lineage>
        <taxon>Bacteria</taxon>
        <taxon>Pseudomonadati</taxon>
        <taxon>Bdellovibrionota</taxon>
        <taxon>Oligoflexia</taxon>
        <taxon>Oligoflexales</taxon>
        <taxon>Pseudobacteriovoracaceae</taxon>
        <taxon>Pseudobacteriovorax</taxon>
    </lineage>
</organism>
<dbReference type="PANTHER" id="PTHR40053:SF1">
    <property type="entry name" value="SPORULATION-CONTROL PROTEIN SPO0M"/>
    <property type="match status" value="1"/>
</dbReference>
<dbReference type="Proteomes" id="UP000192907">
    <property type="component" value="Unassembled WGS sequence"/>
</dbReference>
<dbReference type="InterPro" id="IPR009776">
    <property type="entry name" value="Spore_0_M"/>
</dbReference>
<accession>A0A1Y6CRL2</accession>
<dbReference type="Pfam" id="PF07070">
    <property type="entry name" value="Spo0M"/>
    <property type="match status" value="1"/>
</dbReference>
<sequence length="254" mass="28552">MAIRKLLASMGIGNAKVDTVLNHDELYPGTQVEGEVRIQGGDVAQDIDRISFDLVTVAQDESRDGEPHDHALIARIAISEAMTVDAGAFVAIPFSFTLPIDTPINSIDGHDLPIPIELHTSLDIAAAIDPRDRDPIRVSPNALQERILKAMDELGFRLFKSDLEFGHIPGQRLPFYQEIEFYPPPSLSRYMSELELTFVCRDGSMDVVLEMDKKTRGLARLAYSSVDEIRGFTIDYNDDWEQEDWESVIELHLR</sequence>
<protein>
    <submittedName>
        <fullName evidence="1">Sporulation-control protein</fullName>
    </submittedName>
</protein>
<gene>
    <name evidence="1" type="ORF">SAMN06296036_1475</name>
</gene>
<evidence type="ECO:0000313" key="2">
    <source>
        <dbReference type="Proteomes" id="UP000192907"/>
    </source>
</evidence>
<keyword evidence="2" id="KW-1185">Reference proteome</keyword>
<reference evidence="2" key="1">
    <citation type="submission" date="2017-04" db="EMBL/GenBank/DDBJ databases">
        <authorList>
            <person name="Varghese N."/>
            <person name="Submissions S."/>
        </authorList>
    </citation>
    <scope>NUCLEOTIDE SEQUENCE [LARGE SCALE GENOMIC DNA]</scope>
    <source>
        <strain evidence="2">RKEM611</strain>
    </source>
</reference>
<proteinExistence type="predicted"/>
<dbReference type="RefSeq" id="WP_159455755.1">
    <property type="nucleotide sequence ID" value="NZ_FWZT01000047.1"/>
</dbReference>
<dbReference type="STRING" id="1513793.SAMN06296036_1475"/>
<evidence type="ECO:0000313" key="1">
    <source>
        <dbReference type="EMBL" id="SMF83463.1"/>
    </source>
</evidence>
<dbReference type="AlphaFoldDB" id="A0A1Y6CRL2"/>
<dbReference type="EMBL" id="FWZT01000047">
    <property type="protein sequence ID" value="SMF83463.1"/>
    <property type="molecule type" value="Genomic_DNA"/>
</dbReference>
<dbReference type="PANTHER" id="PTHR40053">
    <property type="entry name" value="SPORULATION-CONTROL PROTEIN SPO0M"/>
    <property type="match status" value="1"/>
</dbReference>